<dbReference type="InterPro" id="IPR017665">
    <property type="entry name" value="Guanylate_kinase"/>
</dbReference>
<dbReference type="EC" id="2.7.4.8" evidence="4 13"/>
<keyword evidence="16" id="KW-1185">Reference proteome</keyword>
<dbReference type="Gene3D" id="3.40.50.300">
    <property type="entry name" value="P-loop containing nucleotide triphosphate hydrolases"/>
    <property type="match status" value="1"/>
</dbReference>
<evidence type="ECO:0000256" key="6">
    <source>
        <dbReference type="ARBA" id="ARBA00022490"/>
    </source>
</evidence>
<evidence type="ECO:0000256" key="13">
    <source>
        <dbReference type="HAMAP-Rule" id="MF_00328"/>
    </source>
</evidence>
<dbReference type="GO" id="GO:0005829">
    <property type="term" value="C:cytosol"/>
    <property type="evidence" value="ECO:0007669"/>
    <property type="project" value="TreeGrafter"/>
</dbReference>
<dbReference type="AlphaFoldDB" id="A0AA37STX4"/>
<dbReference type="CDD" id="cd00071">
    <property type="entry name" value="GMPK"/>
    <property type="match status" value="1"/>
</dbReference>
<organism evidence="15 16">
    <name type="scientific">Portibacter lacus</name>
    <dbReference type="NCBI Taxonomy" id="1099794"/>
    <lineage>
        <taxon>Bacteria</taxon>
        <taxon>Pseudomonadati</taxon>
        <taxon>Bacteroidota</taxon>
        <taxon>Saprospiria</taxon>
        <taxon>Saprospirales</taxon>
        <taxon>Haliscomenobacteraceae</taxon>
        <taxon>Portibacter</taxon>
    </lineage>
</organism>
<dbReference type="SUPFAM" id="SSF52540">
    <property type="entry name" value="P-loop containing nucleoside triphosphate hydrolases"/>
    <property type="match status" value="1"/>
</dbReference>
<accession>A0AA37STX4</accession>
<feature type="binding site" evidence="13">
    <location>
        <begin position="12"/>
        <end position="19"/>
    </location>
    <ligand>
        <name>ATP</name>
        <dbReference type="ChEBI" id="CHEBI:30616"/>
    </ligand>
</feature>
<dbReference type="HAMAP" id="MF_00328">
    <property type="entry name" value="Guanylate_kinase"/>
    <property type="match status" value="1"/>
</dbReference>
<evidence type="ECO:0000256" key="5">
    <source>
        <dbReference type="ARBA" id="ARBA00016296"/>
    </source>
</evidence>
<name>A0AA37STX4_9BACT</name>
<keyword evidence="7 13" id="KW-0808">Transferase</keyword>
<dbReference type="InterPro" id="IPR020590">
    <property type="entry name" value="Guanylate_kinase_CS"/>
</dbReference>
<dbReference type="NCBIfam" id="TIGR03263">
    <property type="entry name" value="guanyl_kin"/>
    <property type="match status" value="1"/>
</dbReference>
<keyword evidence="8 13" id="KW-0547">Nucleotide-binding</keyword>
<evidence type="ECO:0000256" key="3">
    <source>
        <dbReference type="ARBA" id="ARBA00005790"/>
    </source>
</evidence>
<comment type="function">
    <text evidence="1 13">Essential for recycling GMP and indirectly, cGMP.</text>
</comment>
<dbReference type="PANTHER" id="PTHR23117:SF13">
    <property type="entry name" value="GUANYLATE KINASE"/>
    <property type="match status" value="1"/>
</dbReference>
<keyword evidence="6 13" id="KW-0963">Cytoplasm</keyword>
<evidence type="ECO:0000256" key="12">
    <source>
        <dbReference type="ARBA" id="ARBA00048594"/>
    </source>
</evidence>
<dbReference type="PANTHER" id="PTHR23117">
    <property type="entry name" value="GUANYLATE KINASE-RELATED"/>
    <property type="match status" value="1"/>
</dbReference>
<gene>
    <name evidence="13 15" type="primary">gmk</name>
    <name evidence="15" type="ORF">GCM10007940_25600</name>
</gene>
<evidence type="ECO:0000256" key="7">
    <source>
        <dbReference type="ARBA" id="ARBA00022679"/>
    </source>
</evidence>
<dbReference type="EMBL" id="BSOH01000014">
    <property type="protein sequence ID" value="GLR17945.1"/>
    <property type="molecule type" value="Genomic_DNA"/>
</dbReference>
<dbReference type="RefSeq" id="WP_235291621.1">
    <property type="nucleotide sequence ID" value="NZ_BSOH01000014.1"/>
</dbReference>
<dbReference type="InterPro" id="IPR008144">
    <property type="entry name" value="Guanylate_kin-like_dom"/>
</dbReference>
<protein>
    <recommendedName>
        <fullName evidence="5 13">Guanylate kinase</fullName>
        <ecNumber evidence="4 13">2.7.4.8</ecNumber>
    </recommendedName>
    <alternativeName>
        <fullName evidence="11 13">GMP kinase</fullName>
    </alternativeName>
</protein>
<dbReference type="PROSITE" id="PS50052">
    <property type="entry name" value="GUANYLATE_KINASE_2"/>
    <property type="match status" value="1"/>
</dbReference>
<keyword evidence="10 13" id="KW-0067">ATP-binding</keyword>
<evidence type="ECO:0000256" key="2">
    <source>
        <dbReference type="ARBA" id="ARBA00004496"/>
    </source>
</evidence>
<dbReference type="Proteomes" id="UP001156666">
    <property type="component" value="Unassembled WGS sequence"/>
</dbReference>
<evidence type="ECO:0000313" key="15">
    <source>
        <dbReference type="EMBL" id="GLR17945.1"/>
    </source>
</evidence>
<comment type="caution">
    <text evidence="15">The sequence shown here is derived from an EMBL/GenBank/DDBJ whole genome shotgun (WGS) entry which is preliminary data.</text>
</comment>
<dbReference type="GO" id="GO:0005524">
    <property type="term" value="F:ATP binding"/>
    <property type="evidence" value="ECO:0007669"/>
    <property type="project" value="UniProtKB-UniRule"/>
</dbReference>
<dbReference type="InterPro" id="IPR008145">
    <property type="entry name" value="GK/Ca_channel_bsu"/>
</dbReference>
<evidence type="ECO:0000256" key="9">
    <source>
        <dbReference type="ARBA" id="ARBA00022777"/>
    </source>
</evidence>
<reference evidence="15" key="2">
    <citation type="submission" date="2023-01" db="EMBL/GenBank/DDBJ databases">
        <title>Draft genome sequence of Portibacter lacus strain NBRC 108769.</title>
        <authorList>
            <person name="Sun Q."/>
            <person name="Mori K."/>
        </authorList>
    </citation>
    <scope>NUCLEOTIDE SEQUENCE</scope>
    <source>
        <strain evidence="15">NBRC 108769</strain>
    </source>
</reference>
<evidence type="ECO:0000256" key="1">
    <source>
        <dbReference type="ARBA" id="ARBA00003531"/>
    </source>
</evidence>
<dbReference type="GO" id="GO:0004385">
    <property type="term" value="F:GMP kinase activity"/>
    <property type="evidence" value="ECO:0007669"/>
    <property type="project" value="UniProtKB-UniRule"/>
</dbReference>
<dbReference type="SMART" id="SM00072">
    <property type="entry name" value="GuKc"/>
    <property type="match status" value="1"/>
</dbReference>
<evidence type="ECO:0000256" key="8">
    <source>
        <dbReference type="ARBA" id="ARBA00022741"/>
    </source>
</evidence>
<comment type="catalytic activity">
    <reaction evidence="12 13">
        <text>GMP + ATP = GDP + ADP</text>
        <dbReference type="Rhea" id="RHEA:20780"/>
        <dbReference type="ChEBI" id="CHEBI:30616"/>
        <dbReference type="ChEBI" id="CHEBI:58115"/>
        <dbReference type="ChEBI" id="CHEBI:58189"/>
        <dbReference type="ChEBI" id="CHEBI:456216"/>
        <dbReference type="EC" id="2.7.4.8"/>
    </reaction>
</comment>
<evidence type="ECO:0000313" key="16">
    <source>
        <dbReference type="Proteomes" id="UP001156666"/>
    </source>
</evidence>
<proteinExistence type="inferred from homology"/>
<sequence>MDFKGKMFVFTAPSGAGKTTIVRHLLKTYDFLDFSISATTREKRDHEENGRDYYFMSPEEFRYRAENDEFVEWEEVYEDQFYGTLKSEVTRLWENKKHIAFDIDVRGATNIKKLYGDDCLAIFVKPPSIETLISRLERRRTESEESLKKRIARVKREMNYENSFDRILVNDLLEVTFKEAEFIVEGFLGITDE</sequence>
<reference evidence="15" key="1">
    <citation type="journal article" date="2014" name="Int. J. Syst. Evol. Microbiol.">
        <title>Complete genome sequence of Corynebacterium casei LMG S-19264T (=DSM 44701T), isolated from a smear-ripened cheese.</title>
        <authorList>
            <consortium name="US DOE Joint Genome Institute (JGI-PGF)"/>
            <person name="Walter F."/>
            <person name="Albersmeier A."/>
            <person name="Kalinowski J."/>
            <person name="Ruckert C."/>
        </authorList>
    </citation>
    <scope>NUCLEOTIDE SEQUENCE</scope>
    <source>
        <strain evidence="15">NBRC 108769</strain>
    </source>
</reference>
<dbReference type="InterPro" id="IPR027417">
    <property type="entry name" value="P-loop_NTPase"/>
</dbReference>
<dbReference type="PROSITE" id="PS00856">
    <property type="entry name" value="GUANYLATE_KINASE_1"/>
    <property type="match status" value="1"/>
</dbReference>
<comment type="subcellular location">
    <subcellularLocation>
        <location evidence="2 13">Cytoplasm</location>
    </subcellularLocation>
</comment>
<keyword evidence="9 13" id="KW-0418">Kinase</keyword>
<feature type="domain" description="Guanylate kinase-like" evidence="14">
    <location>
        <begin position="5"/>
        <end position="185"/>
    </location>
</feature>
<evidence type="ECO:0000256" key="11">
    <source>
        <dbReference type="ARBA" id="ARBA00030128"/>
    </source>
</evidence>
<comment type="similarity">
    <text evidence="3 13">Belongs to the guanylate kinase family.</text>
</comment>
<evidence type="ECO:0000256" key="4">
    <source>
        <dbReference type="ARBA" id="ARBA00012961"/>
    </source>
</evidence>
<evidence type="ECO:0000256" key="10">
    <source>
        <dbReference type="ARBA" id="ARBA00022840"/>
    </source>
</evidence>
<evidence type="ECO:0000259" key="14">
    <source>
        <dbReference type="PROSITE" id="PS50052"/>
    </source>
</evidence>
<dbReference type="Gene3D" id="3.30.63.10">
    <property type="entry name" value="Guanylate Kinase phosphate binding domain"/>
    <property type="match status" value="1"/>
</dbReference>
<dbReference type="FunFam" id="3.30.63.10:FF:000005">
    <property type="entry name" value="Guanylate kinase"/>
    <property type="match status" value="1"/>
</dbReference>
<dbReference type="Pfam" id="PF00625">
    <property type="entry name" value="Guanylate_kin"/>
    <property type="match status" value="1"/>
</dbReference>